<evidence type="ECO:0000313" key="3">
    <source>
        <dbReference type="Proteomes" id="UP001321542"/>
    </source>
</evidence>
<reference evidence="2 3" key="1">
    <citation type="journal article" date="2010" name="ChemBioChem">
        <title>Cloning and characterization of the biosynthetic gene cluster of 16-membered macrolide antibiotic FD-891: involvement of a dual functional cytochrome P450 monooxygenase catalyzing epoxidation and hydroxylation.</title>
        <authorList>
            <person name="Kudo F."/>
            <person name="Motegi A."/>
            <person name="Mizoue K."/>
            <person name="Eguchi T."/>
        </authorList>
    </citation>
    <scope>NUCLEOTIDE SEQUENCE [LARGE SCALE GENOMIC DNA]</scope>
    <source>
        <strain evidence="2 3">A-8890</strain>
    </source>
</reference>
<evidence type="ECO:0008006" key="4">
    <source>
        <dbReference type="Google" id="ProtNLM"/>
    </source>
</evidence>
<name>A0ABN5VZZ5_9ACTN</name>
<accession>A0ABN5VZZ5</accession>
<feature type="compositionally biased region" description="Basic residues" evidence="1">
    <location>
        <begin position="118"/>
        <end position="146"/>
    </location>
</feature>
<reference evidence="2 3" key="2">
    <citation type="journal article" date="2023" name="ChemBioChem">
        <title>Acyltransferase Domain Exchange between Two Independent Type I Polyketide Synthases in the Same Producer Strain of Macrolide Antibiotics.</title>
        <authorList>
            <person name="Kudo F."/>
            <person name="Kishikawa K."/>
            <person name="Tsuboi K."/>
            <person name="Kido T."/>
            <person name="Usui T."/>
            <person name="Hashimoto J."/>
            <person name="Shin-Ya K."/>
            <person name="Miyanaga A."/>
            <person name="Eguchi T."/>
        </authorList>
    </citation>
    <scope>NUCLEOTIDE SEQUENCE [LARGE SCALE GENOMIC DNA]</scope>
    <source>
        <strain evidence="2 3">A-8890</strain>
    </source>
</reference>
<feature type="compositionally biased region" description="Acidic residues" evidence="1">
    <location>
        <begin position="103"/>
        <end position="113"/>
    </location>
</feature>
<sequence>MGAGYALGRTRKLRLALVVGSLVAARRLHLTPRAVTDLVAGRLRDNPRFKEIGNQLREDLRGAGRAASGAVVERQLDAFADRLHVRTAEVRDRLVGVVPGGRDEEDVQGEGEDVGDRPRRKGASRKAPAKKAVARAPAKKTARKAPAKQSAPRGAAGKKTAAAQRTGAGARVQKGGGGR</sequence>
<gene>
    <name evidence="2" type="ORF">SGFS_103360</name>
</gene>
<protein>
    <recommendedName>
        <fullName evidence="4">DNA primase</fullName>
    </recommendedName>
</protein>
<proteinExistence type="predicted"/>
<feature type="compositionally biased region" description="Low complexity" evidence="1">
    <location>
        <begin position="147"/>
        <end position="173"/>
    </location>
</feature>
<dbReference type="EMBL" id="AP018448">
    <property type="protein sequence ID" value="BBC39042.1"/>
    <property type="molecule type" value="Genomic_DNA"/>
</dbReference>
<evidence type="ECO:0000313" key="2">
    <source>
        <dbReference type="EMBL" id="BBC39042.1"/>
    </source>
</evidence>
<evidence type="ECO:0000256" key="1">
    <source>
        <dbReference type="SAM" id="MobiDB-lite"/>
    </source>
</evidence>
<organism evidence="2 3">
    <name type="scientific">Streptomyces graminofaciens</name>
    <dbReference type="NCBI Taxonomy" id="68212"/>
    <lineage>
        <taxon>Bacteria</taxon>
        <taxon>Bacillati</taxon>
        <taxon>Actinomycetota</taxon>
        <taxon>Actinomycetes</taxon>
        <taxon>Kitasatosporales</taxon>
        <taxon>Streptomycetaceae</taxon>
        <taxon>Streptomyces</taxon>
    </lineage>
</organism>
<dbReference type="Proteomes" id="UP001321542">
    <property type="component" value="Chromosome"/>
</dbReference>
<keyword evidence="3" id="KW-1185">Reference proteome</keyword>
<feature type="region of interest" description="Disordered" evidence="1">
    <location>
        <begin position="97"/>
        <end position="179"/>
    </location>
</feature>